<dbReference type="EMBL" id="BRXW01000115">
    <property type="protein sequence ID" value="GMI07860.1"/>
    <property type="molecule type" value="Genomic_DNA"/>
</dbReference>
<keyword evidence="4" id="KW-1185">Reference proteome</keyword>
<dbReference type="AlphaFoldDB" id="A0A9W7CLF8"/>
<evidence type="ECO:0000259" key="2">
    <source>
        <dbReference type="Pfam" id="PF21743"/>
    </source>
</evidence>
<dbReference type="OrthoDB" id="237428at2759"/>
<organism evidence="3 4">
    <name type="scientific">Triparma laevis f. longispina</name>
    <dbReference type="NCBI Taxonomy" id="1714387"/>
    <lineage>
        <taxon>Eukaryota</taxon>
        <taxon>Sar</taxon>
        <taxon>Stramenopiles</taxon>
        <taxon>Ochrophyta</taxon>
        <taxon>Bolidophyceae</taxon>
        <taxon>Parmales</taxon>
        <taxon>Triparmaceae</taxon>
        <taxon>Triparma</taxon>
    </lineage>
</organism>
<feature type="region of interest" description="Disordered" evidence="1">
    <location>
        <begin position="283"/>
        <end position="326"/>
    </location>
</feature>
<accession>A0A9W7CLF8</accession>
<proteinExistence type="predicted"/>
<comment type="caution">
    <text evidence="3">The sequence shown here is derived from an EMBL/GenBank/DDBJ whole genome shotgun (WGS) entry which is preliminary data.</text>
</comment>
<evidence type="ECO:0000256" key="1">
    <source>
        <dbReference type="SAM" id="MobiDB-lite"/>
    </source>
</evidence>
<dbReference type="Proteomes" id="UP001165122">
    <property type="component" value="Unassembled WGS sequence"/>
</dbReference>
<protein>
    <recommendedName>
        <fullName evidence="2">PTM/DIR17-like Tudor domain-containing protein</fullName>
    </recommendedName>
</protein>
<feature type="domain" description="PTM/DIR17-like Tudor" evidence="2">
    <location>
        <begin position="231"/>
        <end position="273"/>
    </location>
</feature>
<name>A0A9W7CLF8_9STRA</name>
<evidence type="ECO:0000313" key="4">
    <source>
        <dbReference type="Proteomes" id="UP001165122"/>
    </source>
</evidence>
<sequence>MWPLTEHSPPPVPPATPTTFAEYVVSTTFTELLNAGQILPKSYQVSCLTYSVIGLLLLWREYRRGCSSLSKLEGSMWVFVGFTSHFADVFYFGEPGYNVALDSFWASATFFVCCYNLGWRRAYCTIPICIFYYTRGQLSDPMNLRKLYDHAMWHWTGQSFRVASLIFTDIGPKDWKYEITWQMPVYACVLFSMRYLEALGGGLTVFAPLFVYSVHLESKRVVAQDKDGYVGLKVAKYFHGKSYEGVVKCRSGKWWKIVFEDGDEKEWNTTEIKAGVTCLLSGRDTSPSRSLAKFSVKARGSGSPRSKSRSSSRSRSKSSSTPKKLQ</sequence>
<gene>
    <name evidence="3" type="ORF">TrLO_g11593</name>
</gene>
<dbReference type="Pfam" id="PF21743">
    <property type="entry name" value="PTM_DIR17_Tudor"/>
    <property type="match status" value="1"/>
</dbReference>
<feature type="compositionally biased region" description="Basic residues" evidence="1">
    <location>
        <begin position="306"/>
        <end position="316"/>
    </location>
</feature>
<reference evidence="4" key="1">
    <citation type="journal article" date="2023" name="Commun. Biol.">
        <title>Genome analysis of Parmales, the sister group of diatoms, reveals the evolutionary specialization of diatoms from phago-mixotrophs to photoautotrophs.</title>
        <authorList>
            <person name="Ban H."/>
            <person name="Sato S."/>
            <person name="Yoshikawa S."/>
            <person name="Yamada K."/>
            <person name="Nakamura Y."/>
            <person name="Ichinomiya M."/>
            <person name="Sato N."/>
            <person name="Blanc-Mathieu R."/>
            <person name="Endo H."/>
            <person name="Kuwata A."/>
            <person name="Ogata H."/>
        </authorList>
    </citation>
    <scope>NUCLEOTIDE SEQUENCE [LARGE SCALE GENOMIC DNA]</scope>
    <source>
        <strain evidence="4">NIES 3700</strain>
    </source>
</reference>
<dbReference type="InterPro" id="IPR047365">
    <property type="entry name" value="Tudor_AtPTM-like"/>
</dbReference>
<evidence type="ECO:0000313" key="3">
    <source>
        <dbReference type="EMBL" id="GMI07860.1"/>
    </source>
</evidence>